<proteinExistence type="predicted"/>
<evidence type="ECO:0000259" key="1">
    <source>
        <dbReference type="Pfam" id="PF11716"/>
    </source>
</evidence>
<keyword evidence="3" id="KW-1185">Reference proteome</keyword>
<dbReference type="InterPro" id="IPR017517">
    <property type="entry name" value="Maleyloyr_isom"/>
</dbReference>
<dbReference type="Pfam" id="PF11716">
    <property type="entry name" value="MDMPI_N"/>
    <property type="match status" value="1"/>
</dbReference>
<reference evidence="3" key="1">
    <citation type="submission" date="2019-04" db="EMBL/GenBank/DDBJ databases">
        <title>Draft genome sequence of Pseudonocardiaceae bacterium SL3-2-4.</title>
        <authorList>
            <person name="Ningsih F."/>
            <person name="Yokota A."/>
            <person name="Sakai Y."/>
            <person name="Nanatani K."/>
            <person name="Yabe S."/>
            <person name="Oetari A."/>
            <person name="Sjamsuridzal W."/>
        </authorList>
    </citation>
    <scope>NUCLEOTIDE SEQUENCE [LARGE SCALE GENOMIC DNA]</scope>
    <source>
        <strain evidence="3">SL3-2-4</strain>
    </source>
</reference>
<dbReference type="EMBL" id="BJFL01000011">
    <property type="protein sequence ID" value="GDY31063.1"/>
    <property type="molecule type" value="Genomic_DNA"/>
</dbReference>
<evidence type="ECO:0000313" key="3">
    <source>
        <dbReference type="Proteomes" id="UP000298860"/>
    </source>
</evidence>
<name>A0A4D4JB51_9PSEU</name>
<organism evidence="2 3">
    <name type="scientific">Gandjariella thermophila</name>
    <dbReference type="NCBI Taxonomy" id="1931992"/>
    <lineage>
        <taxon>Bacteria</taxon>
        <taxon>Bacillati</taxon>
        <taxon>Actinomycetota</taxon>
        <taxon>Actinomycetes</taxon>
        <taxon>Pseudonocardiales</taxon>
        <taxon>Pseudonocardiaceae</taxon>
        <taxon>Gandjariella</taxon>
    </lineage>
</organism>
<evidence type="ECO:0000313" key="2">
    <source>
        <dbReference type="EMBL" id="GDY31063.1"/>
    </source>
</evidence>
<comment type="caution">
    <text evidence="2">The sequence shown here is derived from an EMBL/GenBank/DDBJ whole genome shotgun (WGS) entry which is preliminary data.</text>
</comment>
<dbReference type="InterPro" id="IPR017520">
    <property type="entry name" value="CHP03086"/>
</dbReference>
<accession>A0A4D4JB51</accession>
<dbReference type="GO" id="GO:0046872">
    <property type="term" value="F:metal ion binding"/>
    <property type="evidence" value="ECO:0007669"/>
    <property type="project" value="InterPro"/>
</dbReference>
<dbReference type="RefSeq" id="WP_137814154.1">
    <property type="nucleotide sequence ID" value="NZ_BJFL01000011.1"/>
</dbReference>
<dbReference type="SUPFAM" id="SSF109854">
    <property type="entry name" value="DinB/YfiT-like putative metalloenzymes"/>
    <property type="match status" value="1"/>
</dbReference>
<dbReference type="AlphaFoldDB" id="A0A4D4JB51"/>
<sequence length="193" mass="20015">MTEPCVPAAIIGGLALLERAVNYTLGSVRLVTPDAMNRETPCRDWDVRALLAHLGDSIEALHEAVAAGWVGLDATAADPEADPVAAVRDRARRLLGACTGAGGHDLVAVAGAPVTTGLVTGAGAIEVAVHGWDVARACGQRRPIPDDLGARLLELAPLLVGDADRPGRFDPPVDVPPLARPADRLVAFLGRRP</sequence>
<dbReference type="InterPro" id="IPR034660">
    <property type="entry name" value="DinB/YfiT-like"/>
</dbReference>
<protein>
    <recommendedName>
        <fullName evidence="1">Mycothiol-dependent maleylpyruvate isomerase metal-binding domain-containing protein</fullName>
    </recommendedName>
</protein>
<dbReference type="OrthoDB" id="5185819at2"/>
<gene>
    <name evidence="2" type="ORF">GTS_26960</name>
</gene>
<dbReference type="InterPro" id="IPR024344">
    <property type="entry name" value="MDMPI_metal-binding"/>
</dbReference>
<feature type="domain" description="Mycothiol-dependent maleylpyruvate isomerase metal-binding" evidence="1">
    <location>
        <begin position="20"/>
        <end position="135"/>
    </location>
</feature>
<dbReference type="NCBIfam" id="TIGR03086">
    <property type="entry name" value="TIGR03086 family metal-binding protein"/>
    <property type="match status" value="1"/>
</dbReference>
<dbReference type="Gene3D" id="1.20.120.450">
    <property type="entry name" value="dinb family like domain"/>
    <property type="match status" value="1"/>
</dbReference>
<dbReference type="Proteomes" id="UP000298860">
    <property type="component" value="Unassembled WGS sequence"/>
</dbReference>
<dbReference type="NCBIfam" id="TIGR03083">
    <property type="entry name" value="maleylpyruvate isomerase family mycothiol-dependent enzyme"/>
    <property type="match status" value="1"/>
</dbReference>